<name>A0A8J3J3T1_9CHLR</name>
<feature type="transmembrane region" description="Helical" evidence="7">
    <location>
        <begin position="912"/>
        <end position="934"/>
    </location>
</feature>
<keyword evidence="5 7" id="KW-1133">Transmembrane helix</keyword>
<dbReference type="PANTHER" id="PTHR43867">
    <property type="entry name" value="CELLULOSE SYNTHASE CATALYTIC SUBUNIT A [UDP-FORMING]"/>
    <property type="match status" value="1"/>
</dbReference>
<feature type="transmembrane region" description="Helical" evidence="7">
    <location>
        <begin position="862"/>
        <end position="880"/>
    </location>
</feature>
<dbReference type="GO" id="GO:0035438">
    <property type="term" value="F:cyclic-di-GMP binding"/>
    <property type="evidence" value="ECO:0007669"/>
    <property type="project" value="InterPro"/>
</dbReference>
<evidence type="ECO:0000313" key="11">
    <source>
        <dbReference type="Proteomes" id="UP000597444"/>
    </source>
</evidence>
<evidence type="ECO:0000256" key="6">
    <source>
        <dbReference type="ARBA" id="ARBA00023136"/>
    </source>
</evidence>
<dbReference type="RefSeq" id="WP_220210786.1">
    <property type="nucleotide sequence ID" value="NZ_BNJK01000002.1"/>
</dbReference>
<dbReference type="Proteomes" id="UP000597444">
    <property type="component" value="Unassembled WGS sequence"/>
</dbReference>
<evidence type="ECO:0000256" key="3">
    <source>
        <dbReference type="ARBA" id="ARBA00022679"/>
    </source>
</evidence>
<feature type="transmembrane region" description="Helical" evidence="7">
    <location>
        <begin position="955"/>
        <end position="973"/>
    </location>
</feature>
<feature type="transmembrane region" description="Helical" evidence="7">
    <location>
        <begin position="514"/>
        <end position="534"/>
    </location>
</feature>
<dbReference type="EMBL" id="BNJK01000002">
    <property type="protein sequence ID" value="GHP00222.1"/>
    <property type="molecule type" value="Genomic_DNA"/>
</dbReference>
<dbReference type="Pfam" id="PF13632">
    <property type="entry name" value="Glyco_trans_2_3"/>
    <property type="match status" value="1"/>
</dbReference>
<dbReference type="Gene3D" id="3.20.20.80">
    <property type="entry name" value="Glycosidases"/>
    <property type="match status" value="1"/>
</dbReference>
<protein>
    <recommendedName>
        <fullName evidence="8 9">Glycosyltransferase 2-like domain-containing protein</fullName>
    </recommendedName>
</protein>
<feature type="transmembrane region" description="Helical" evidence="7">
    <location>
        <begin position="301"/>
        <end position="320"/>
    </location>
</feature>
<dbReference type="CDD" id="cd06442">
    <property type="entry name" value="DPM1_like"/>
    <property type="match status" value="1"/>
</dbReference>
<dbReference type="Pfam" id="PF00535">
    <property type="entry name" value="Glycos_transf_2"/>
    <property type="match status" value="1"/>
</dbReference>
<feature type="transmembrane region" description="Helical" evidence="7">
    <location>
        <begin position="985"/>
        <end position="1007"/>
    </location>
</feature>
<evidence type="ECO:0000256" key="7">
    <source>
        <dbReference type="SAM" id="Phobius"/>
    </source>
</evidence>
<dbReference type="Gene3D" id="3.90.550.10">
    <property type="entry name" value="Spore Coat Polysaccharide Biosynthesis Protein SpsA, Chain A"/>
    <property type="match status" value="2"/>
</dbReference>
<dbReference type="PRINTS" id="PR01439">
    <property type="entry name" value="CELLSNTHASEA"/>
</dbReference>
<evidence type="ECO:0000256" key="5">
    <source>
        <dbReference type="ARBA" id="ARBA00022989"/>
    </source>
</evidence>
<feature type="domain" description="Glycosyltransferase 2-like" evidence="8">
    <location>
        <begin position="55"/>
        <end position="229"/>
    </location>
</feature>
<keyword evidence="11" id="KW-1185">Reference proteome</keyword>
<feature type="transmembrane region" description="Helical" evidence="7">
    <location>
        <begin position="1044"/>
        <end position="1066"/>
    </location>
</feature>
<gene>
    <name evidence="10" type="ORF">KSF_102690</name>
</gene>
<dbReference type="InterPro" id="IPR050321">
    <property type="entry name" value="Glycosyltr_2/OpgH_subfam"/>
</dbReference>
<dbReference type="PANTHER" id="PTHR43867:SF2">
    <property type="entry name" value="CELLULOSE SYNTHASE CATALYTIC SUBUNIT A [UDP-FORMING]"/>
    <property type="match status" value="1"/>
</dbReference>
<dbReference type="InterPro" id="IPR017853">
    <property type="entry name" value="GH"/>
</dbReference>
<dbReference type="SUPFAM" id="SSF53448">
    <property type="entry name" value="Nucleotide-diphospho-sugar transferases"/>
    <property type="match status" value="2"/>
</dbReference>
<comment type="caution">
    <text evidence="10">The sequence shown here is derived from an EMBL/GenBank/DDBJ whole genome shotgun (WGS) entry which is preliminary data.</text>
</comment>
<dbReference type="GO" id="GO:0006011">
    <property type="term" value="P:UDP-alpha-D-glucose metabolic process"/>
    <property type="evidence" value="ECO:0007669"/>
    <property type="project" value="InterPro"/>
</dbReference>
<dbReference type="SUPFAM" id="SSF51445">
    <property type="entry name" value="(Trans)glycosidases"/>
    <property type="match status" value="1"/>
</dbReference>
<feature type="transmembrane region" description="Helical" evidence="7">
    <location>
        <begin position="464"/>
        <end position="484"/>
    </location>
</feature>
<dbReference type="InterPro" id="IPR029044">
    <property type="entry name" value="Nucleotide-diphossugar_trans"/>
</dbReference>
<keyword evidence="4 7" id="KW-0812">Transmembrane</keyword>
<evidence type="ECO:0000256" key="1">
    <source>
        <dbReference type="ARBA" id="ARBA00004141"/>
    </source>
</evidence>
<dbReference type="InterPro" id="IPR001173">
    <property type="entry name" value="Glyco_trans_2-like"/>
</dbReference>
<feature type="transmembrane region" description="Helical" evidence="7">
    <location>
        <begin position="887"/>
        <end position="906"/>
    </location>
</feature>
<evidence type="ECO:0000259" key="9">
    <source>
        <dbReference type="Pfam" id="PF13632"/>
    </source>
</evidence>
<comment type="subcellular location">
    <subcellularLocation>
        <location evidence="1">Membrane</location>
        <topology evidence="1">Multi-pass membrane protein</topology>
    </subcellularLocation>
</comment>
<dbReference type="GO" id="GO:0005886">
    <property type="term" value="C:plasma membrane"/>
    <property type="evidence" value="ECO:0007669"/>
    <property type="project" value="TreeGrafter"/>
</dbReference>
<dbReference type="InterPro" id="IPR003919">
    <property type="entry name" value="Cell_synth_A"/>
</dbReference>
<evidence type="ECO:0000313" key="10">
    <source>
        <dbReference type="EMBL" id="GHP00222.1"/>
    </source>
</evidence>
<dbReference type="GO" id="GO:0004582">
    <property type="term" value="F:dolichyl-phosphate beta-D-mannosyltransferase activity"/>
    <property type="evidence" value="ECO:0007669"/>
    <property type="project" value="InterPro"/>
</dbReference>
<dbReference type="GO" id="GO:0016759">
    <property type="term" value="F:cellulose synthase activity"/>
    <property type="evidence" value="ECO:0007669"/>
    <property type="project" value="InterPro"/>
</dbReference>
<accession>A0A8J3J3T1</accession>
<keyword evidence="6 7" id="KW-0472">Membrane</keyword>
<reference evidence="10" key="1">
    <citation type="submission" date="2020-10" db="EMBL/GenBank/DDBJ databases">
        <title>Taxonomic study of unclassified bacteria belonging to the class Ktedonobacteria.</title>
        <authorList>
            <person name="Yabe S."/>
            <person name="Wang C.M."/>
            <person name="Zheng Y."/>
            <person name="Sakai Y."/>
            <person name="Cavaletti L."/>
            <person name="Monciardini P."/>
            <person name="Donadio S."/>
        </authorList>
    </citation>
    <scope>NUCLEOTIDE SEQUENCE</scope>
    <source>
        <strain evidence="10">ID150040</strain>
    </source>
</reference>
<sequence length="1365" mass="151719">MTIERSSYEFIETDLLEPTEKIVAVSQGKKTQKWISNDRQTSAPRIDVPSTYDLSVVIPTRNEQENIRPLLAALQHALDPLCVEIIFVDDSDDDTPEIIVDVAEAMSSSRFHIHLEHRLTGAARSGGLATAVVWGMNKAQAHYVGVIDADLQHPPEQLRMFYEQANAHDVDLALASRYIPGGSYQGLDGIGRRFISIGMKWTARLLFPEQLWSISDPLGGFFLLRRSLLTGVSLRPIGYKILLEILLRCQWREVLEIPYHFRARVHGQSKANMKQGLLALQHMVRLLVEVPSAGRIWKISLLILLNIVVTFMSFLLPTFFPASGSNLLIIIFALMAGLDFFLFNRFIFPSFIGPSAFIVQQIEDAHAPAKDLIQPVDAEAPTQAIEVAENTDVSPSSSKTSENIYTSTATEERDNLVQVAEIPETEVPLAQTEQSAVSGPKEHVSVLRKKSFFGMIRLKPRKQFFKKLEAIVALLAMLLAVAWISYTIPGVLLVLAVLCIGAAIIFTKDVQRDHMVVMLLAIAVGVTSVDYLSWRFVVTNWPGWWISVPLLFAETLGAIHAFGFQITIWPWSPPKIERGDDPTRHPIFIFIPTVNEGVSILRPTLEGAIAARDKYLTQYPHSKVTIVVCNDGRVAHAEHWEEIDMLAKGLGVCCVTRTVGGGAKAGNIENARQELQATNDAFLVIFDADQIARPDFLLKTIPPFRDPRMGWVQTGQYYANLDNPASRWADDQQSLFYNLLCPGKAALNSAFICGTNVVIRAAALDEIGGLPQDSVTEDFAASIALHPTWRSLYLTDILATGLGPLDVPSYLKQQSRWALGTLSVFRSHWRDILLPQKHGLKTAQRFQYFLACTHYLCGLRDLIYLISPILFIFTGIPAVRGSTLIEFLLHFIPYCVLSFTALWYSSRGITGLRGIIIGFGSFPVLIGSLVSVILKRKIGFAVTAKRRDGKRSLNYLLVYCCLFLLCIVCLFWATQVKSHEQTSLFISVLWVIYSMLMLASFLWLNYLDIRFHAATLRSGTTSETVANQQYPTKLLHRPRGLTPVWNLGLAALVAYPILISSSLPMFTGEASSPFVLAQEKRAAPYIGVSLPVQLLKGWSPILERDLGTQFAIVGRTQDIHDQFDTAWANELATQHARPWITLQFGVFGPKQKPPLDANLPAVINGLHDQRIRAWADAIRDYGKPVYITIFLHADRNWSLSSGVANGGIPQDVSAAWLHVQSVFRQAGAHNVAWVWAPADPLHDQVYAPPVAAIDAVLQSFINYPGTKWGEPATVLRNLTLRYPKKAIIVEASASGPASQKAAWLTGLGQAINEFPQVYALLYHEGGPELNASKTQMKRWSLTSDSASLAAMQKIVLDLRRKNTSS</sequence>
<keyword evidence="3" id="KW-0808">Transferase</keyword>
<dbReference type="CDD" id="cd06421">
    <property type="entry name" value="CESA_CelA_like"/>
    <property type="match status" value="1"/>
</dbReference>
<feature type="domain" description="Glycosyltransferase 2-like" evidence="9">
    <location>
        <begin position="684"/>
        <end position="888"/>
    </location>
</feature>
<dbReference type="InterPro" id="IPR039528">
    <property type="entry name" value="DPM1-like"/>
</dbReference>
<feature type="transmembrane region" description="Helical" evidence="7">
    <location>
        <begin position="326"/>
        <end position="343"/>
    </location>
</feature>
<evidence type="ECO:0000259" key="8">
    <source>
        <dbReference type="Pfam" id="PF00535"/>
    </source>
</evidence>
<evidence type="ECO:0000256" key="2">
    <source>
        <dbReference type="ARBA" id="ARBA00022676"/>
    </source>
</evidence>
<keyword evidence="2" id="KW-0328">Glycosyltransferase</keyword>
<organism evidence="10 11">
    <name type="scientific">Reticulibacter mediterranei</name>
    <dbReference type="NCBI Taxonomy" id="2778369"/>
    <lineage>
        <taxon>Bacteria</taxon>
        <taxon>Bacillati</taxon>
        <taxon>Chloroflexota</taxon>
        <taxon>Ktedonobacteria</taxon>
        <taxon>Ktedonobacterales</taxon>
        <taxon>Reticulibacteraceae</taxon>
        <taxon>Reticulibacter</taxon>
    </lineage>
</organism>
<proteinExistence type="predicted"/>
<evidence type="ECO:0000256" key="4">
    <source>
        <dbReference type="ARBA" id="ARBA00022692"/>
    </source>
</evidence>